<protein>
    <submittedName>
        <fullName evidence="2">Uncharacterized protein</fullName>
    </submittedName>
</protein>
<sequence>MNKEFQYAQNAQSTEKAMAESAIDVDTGKHRERRPNETIDMKLATLVLEKMKDIKDRNPDRLGRLEEISDFLREKLADLHQRIGDRNPTLVEFKELKALGEVVSYVDRCMDTERRRVAAHRVAPWLLEAVNTTTE</sequence>
<name>A0A2H0RJ65_9BACT</name>
<dbReference type="EMBL" id="PCYL01000035">
    <property type="protein sequence ID" value="PIR46601.1"/>
    <property type="molecule type" value="Genomic_DNA"/>
</dbReference>
<dbReference type="Proteomes" id="UP000230833">
    <property type="component" value="Unassembled WGS sequence"/>
</dbReference>
<evidence type="ECO:0000313" key="2">
    <source>
        <dbReference type="EMBL" id="PIR46601.1"/>
    </source>
</evidence>
<evidence type="ECO:0000313" key="3">
    <source>
        <dbReference type="Proteomes" id="UP000230833"/>
    </source>
</evidence>
<accession>A0A2H0RJ65</accession>
<organism evidence="2 3">
    <name type="scientific">Candidatus Vogelbacteria bacterium CG10_big_fil_rev_8_21_14_0_10_45_14</name>
    <dbReference type="NCBI Taxonomy" id="1975042"/>
    <lineage>
        <taxon>Bacteria</taxon>
        <taxon>Candidatus Vogeliibacteriota</taxon>
    </lineage>
</organism>
<proteinExistence type="predicted"/>
<reference evidence="2 3" key="1">
    <citation type="submission" date="2017-09" db="EMBL/GenBank/DDBJ databases">
        <title>Depth-based differentiation of microbial function through sediment-hosted aquifers and enrichment of novel symbionts in the deep terrestrial subsurface.</title>
        <authorList>
            <person name="Probst A.J."/>
            <person name="Ladd B."/>
            <person name="Jarett J.K."/>
            <person name="Geller-Mcgrath D.E."/>
            <person name="Sieber C.M."/>
            <person name="Emerson J.B."/>
            <person name="Anantharaman K."/>
            <person name="Thomas B.C."/>
            <person name="Malmstrom R."/>
            <person name="Stieglmeier M."/>
            <person name="Klingl A."/>
            <person name="Woyke T."/>
            <person name="Ryan C.M."/>
            <person name="Banfield J.F."/>
        </authorList>
    </citation>
    <scope>NUCLEOTIDE SEQUENCE [LARGE SCALE GENOMIC DNA]</scope>
    <source>
        <strain evidence="2">CG10_big_fil_rev_8_21_14_0_10_45_14</strain>
    </source>
</reference>
<feature type="region of interest" description="Disordered" evidence="1">
    <location>
        <begin position="1"/>
        <end position="34"/>
    </location>
</feature>
<dbReference type="AlphaFoldDB" id="A0A2H0RJ65"/>
<comment type="caution">
    <text evidence="2">The sequence shown here is derived from an EMBL/GenBank/DDBJ whole genome shotgun (WGS) entry which is preliminary data.</text>
</comment>
<gene>
    <name evidence="2" type="ORF">COV07_03385</name>
</gene>
<evidence type="ECO:0000256" key="1">
    <source>
        <dbReference type="SAM" id="MobiDB-lite"/>
    </source>
</evidence>